<name>A0A2S5DRK5_9BURK</name>
<proteinExistence type="predicted"/>
<evidence type="ECO:0000313" key="2">
    <source>
        <dbReference type="Proteomes" id="UP000238655"/>
    </source>
</evidence>
<dbReference type="EMBL" id="PQVP01000002">
    <property type="protein sequence ID" value="POZ81724.1"/>
    <property type="molecule type" value="Genomic_DNA"/>
</dbReference>
<evidence type="ECO:0000313" key="1">
    <source>
        <dbReference type="EMBL" id="POZ81724.1"/>
    </source>
</evidence>
<protein>
    <submittedName>
        <fullName evidence="1">Uncharacterized protein</fullName>
    </submittedName>
</protein>
<organism evidence="1 2">
    <name type="scientific">Burkholderia contaminans</name>
    <dbReference type="NCBI Taxonomy" id="488447"/>
    <lineage>
        <taxon>Bacteria</taxon>
        <taxon>Pseudomonadati</taxon>
        <taxon>Pseudomonadota</taxon>
        <taxon>Betaproteobacteria</taxon>
        <taxon>Burkholderiales</taxon>
        <taxon>Burkholderiaceae</taxon>
        <taxon>Burkholderia</taxon>
        <taxon>Burkholderia cepacia complex</taxon>
    </lineage>
</organism>
<reference evidence="1 2" key="1">
    <citation type="submission" date="2018-01" db="EMBL/GenBank/DDBJ databases">
        <title>Successful Treatment of Persistent Burkholderia cepacia Bacteremia with Ceftazidime-Avibactam.</title>
        <authorList>
            <person name="Tamma P."/>
            <person name="Fan Y."/>
            <person name="Bergman Y."/>
            <person name="Sick-Samuels A."/>
            <person name="Hsu A."/>
            <person name="Timp W."/>
            <person name="Simner P."/>
        </authorList>
    </citation>
    <scope>NUCLEOTIDE SEQUENCE [LARGE SCALE GENOMIC DNA]</scope>
    <source>
        <strain evidence="1 2">170816</strain>
    </source>
</reference>
<comment type="caution">
    <text evidence="1">The sequence shown here is derived from an EMBL/GenBank/DDBJ whole genome shotgun (WGS) entry which is preliminary data.</text>
</comment>
<dbReference type="AlphaFoldDB" id="A0A2S5DRK5"/>
<dbReference type="Proteomes" id="UP000238655">
    <property type="component" value="Chromosome 1"/>
</dbReference>
<gene>
    <name evidence="1" type="ORF">C3743_15535</name>
</gene>
<sequence length="70" mass="7817">MSFFDDNEDAIIHGRGRSVGPRSTSCNRCGKTGLRWEDDGDGNWVLLEGKCKVHKCDMGRAALDDFEVIQ</sequence>
<accession>A0A2S5DRK5</accession>